<reference evidence="1" key="1">
    <citation type="submission" date="2020-05" db="EMBL/GenBank/DDBJ databases">
        <authorList>
            <person name="Chiriac C."/>
            <person name="Salcher M."/>
            <person name="Ghai R."/>
            <person name="Kavagutti S V."/>
        </authorList>
    </citation>
    <scope>NUCLEOTIDE SEQUENCE</scope>
</reference>
<dbReference type="EMBL" id="CAFAAI010000220">
    <property type="protein sequence ID" value="CAB4805210.1"/>
    <property type="molecule type" value="Genomic_DNA"/>
</dbReference>
<dbReference type="AlphaFoldDB" id="A0A6J6Y757"/>
<dbReference type="Gene3D" id="2.40.400.10">
    <property type="entry name" value="Acetoacetate decarboxylase-like"/>
    <property type="match status" value="1"/>
</dbReference>
<gene>
    <name evidence="1" type="ORF">UFOPK2992_01245</name>
</gene>
<protein>
    <submittedName>
        <fullName evidence="1">Unannotated protein</fullName>
    </submittedName>
</protein>
<organism evidence="1">
    <name type="scientific">freshwater metagenome</name>
    <dbReference type="NCBI Taxonomy" id="449393"/>
    <lineage>
        <taxon>unclassified sequences</taxon>
        <taxon>metagenomes</taxon>
        <taxon>ecological metagenomes</taxon>
    </lineage>
</organism>
<dbReference type="PANTHER" id="PTHR39186:SF1">
    <property type="entry name" value="DUF2071 DOMAIN-CONTAINING PROTEIN"/>
    <property type="match status" value="1"/>
</dbReference>
<dbReference type="PANTHER" id="PTHR39186">
    <property type="entry name" value="DUF2071 FAMILY PROTEIN"/>
    <property type="match status" value="1"/>
</dbReference>
<dbReference type="SUPFAM" id="SSF160104">
    <property type="entry name" value="Acetoacetate decarboxylase-like"/>
    <property type="match status" value="1"/>
</dbReference>
<name>A0A6J6Y757_9ZZZZ</name>
<evidence type="ECO:0000313" key="1">
    <source>
        <dbReference type="EMBL" id="CAB4805210.1"/>
    </source>
</evidence>
<dbReference type="Pfam" id="PF09844">
    <property type="entry name" value="DUF2071"/>
    <property type="match status" value="1"/>
</dbReference>
<dbReference type="InterPro" id="IPR023375">
    <property type="entry name" value="ADC_dom_sf"/>
</dbReference>
<accession>A0A6J6Y757</accession>
<sequence length="244" mass="27445">MSESRALRPECTAPVRFAVMKQQWRDLAYLHFPYDPADVARLLPAGLDVDRFDGVAWVGLIPFSMKGVGVPGLPPVPYLGSFPEINVRTYVVRNGIPGVWFFSLDVNRMLPALVARAAYRLPYCWGHASNTLHDDVLSTQVRRRWPHRGADTEITVQVGEEISEQSEFEVFLTARWGLYSRSYGRGLMYAPVDHPRWSLYRAKIIGLNDTLVRAAGLPESVGPPHCMFSPGVPVRIGVPKRVTW</sequence>
<proteinExistence type="predicted"/>
<dbReference type="InterPro" id="IPR018644">
    <property type="entry name" value="DUF2071"/>
</dbReference>